<evidence type="ECO:0000256" key="1">
    <source>
        <dbReference type="SAM" id="MobiDB-lite"/>
    </source>
</evidence>
<dbReference type="RefSeq" id="WP_306996413.1">
    <property type="nucleotide sequence ID" value="NZ_JAUSUT010000001.1"/>
</dbReference>
<keyword evidence="2" id="KW-0812">Transmembrane</keyword>
<keyword evidence="2" id="KW-1133">Transmembrane helix</keyword>
<feature type="transmembrane region" description="Helical" evidence="2">
    <location>
        <begin position="6"/>
        <end position="24"/>
    </location>
</feature>
<keyword evidence="4" id="KW-1185">Reference proteome</keyword>
<feature type="region of interest" description="Disordered" evidence="1">
    <location>
        <begin position="35"/>
        <end position="54"/>
    </location>
</feature>
<comment type="caution">
    <text evidence="3">The sequence shown here is derived from an EMBL/GenBank/DDBJ whole genome shotgun (WGS) entry which is preliminary data.</text>
</comment>
<keyword evidence="2" id="KW-0472">Membrane</keyword>
<reference evidence="3 4" key="1">
    <citation type="submission" date="2023-07" db="EMBL/GenBank/DDBJ databases">
        <title>Sequencing the genomes of 1000 actinobacteria strains.</title>
        <authorList>
            <person name="Klenk H.-P."/>
        </authorList>
    </citation>
    <scope>NUCLEOTIDE SEQUENCE [LARGE SCALE GENOMIC DNA]</scope>
    <source>
        <strain evidence="3 4">DSM 45805</strain>
    </source>
</reference>
<proteinExistence type="predicted"/>
<evidence type="ECO:0000256" key="2">
    <source>
        <dbReference type="SAM" id="Phobius"/>
    </source>
</evidence>
<dbReference type="EMBL" id="JAUSUT010000001">
    <property type="protein sequence ID" value="MDQ0381646.1"/>
    <property type="molecule type" value="Genomic_DNA"/>
</dbReference>
<dbReference type="Proteomes" id="UP001229651">
    <property type="component" value="Unassembled WGS sequence"/>
</dbReference>
<organism evidence="3 4">
    <name type="scientific">Amycolatopsis thermophila</name>
    <dbReference type="NCBI Taxonomy" id="206084"/>
    <lineage>
        <taxon>Bacteria</taxon>
        <taxon>Bacillati</taxon>
        <taxon>Actinomycetota</taxon>
        <taxon>Actinomycetes</taxon>
        <taxon>Pseudonocardiales</taxon>
        <taxon>Pseudonocardiaceae</taxon>
        <taxon>Amycolatopsis</taxon>
    </lineage>
</organism>
<accession>A0ABU0F241</accession>
<feature type="region of interest" description="Disordered" evidence="1">
    <location>
        <begin position="201"/>
        <end position="225"/>
    </location>
</feature>
<sequence>MPYQDLGAFVWPIMVLIWVLAASYSRAAMHRRWQARAHPAPPRPPSRPVDAPEAAESLRALWEQARERYARIAGEYGSYESDPIQVLRRPALADPAVPSTSRFIDAFHEAMALHTESYPPTDLAKTYVEATENAEKAWTAACEAADKLRASRFTADERALINQGIKLLELAEGATTPAEQEAALAAARQVLGKLERSTGTRLDWRVPRPARQAIDRLGKPPLPPA</sequence>
<name>A0ABU0F241_9PSEU</name>
<evidence type="ECO:0000313" key="3">
    <source>
        <dbReference type="EMBL" id="MDQ0381646.1"/>
    </source>
</evidence>
<protein>
    <submittedName>
        <fullName evidence="3">Uncharacterized protein</fullName>
    </submittedName>
</protein>
<gene>
    <name evidence="3" type="ORF">FB470_005640</name>
</gene>
<evidence type="ECO:0000313" key="4">
    <source>
        <dbReference type="Proteomes" id="UP001229651"/>
    </source>
</evidence>